<dbReference type="Gene3D" id="3.55.50.40">
    <property type="match status" value="1"/>
</dbReference>
<reference evidence="5" key="1">
    <citation type="submission" date="2019-10" db="EMBL/GenBank/DDBJ databases">
        <title>Lactobacillus agilis SN811 Whole Genome Sequencing Project.</title>
        <authorList>
            <person name="Suzuki S."/>
            <person name="Endo A."/>
            <person name="Maeno S."/>
            <person name="Shiwa Y."/>
            <person name="Matsutani M."/>
            <person name="Kajikawa A."/>
        </authorList>
    </citation>
    <scope>NUCLEOTIDE SEQUENCE</scope>
    <source>
        <strain evidence="5">SN811</strain>
    </source>
</reference>
<accession>A0A6F9Y4H8</accession>
<keyword evidence="1" id="KW-0175">Coiled coil</keyword>
<proteinExistence type="predicted"/>
<gene>
    <name evidence="5" type="ORF">SN811_08670</name>
</gene>
<dbReference type="EMBL" id="BLAP01000030">
    <property type="protein sequence ID" value="GET12367.1"/>
    <property type="molecule type" value="Genomic_DNA"/>
</dbReference>
<feature type="domain" description="Tail spike" evidence="3">
    <location>
        <begin position="95"/>
        <end position="330"/>
    </location>
</feature>
<dbReference type="Pfam" id="PF18994">
    <property type="entry name" value="Prophage_tailD1"/>
    <property type="match status" value="1"/>
</dbReference>
<feature type="domain" description="Prophage endopeptidase tail N-terminal" evidence="4">
    <location>
        <begin position="11"/>
        <end position="92"/>
    </location>
</feature>
<organism evidence="5">
    <name type="scientific">Ligilactobacillus agilis</name>
    <dbReference type="NCBI Taxonomy" id="1601"/>
    <lineage>
        <taxon>Bacteria</taxon>
        <taxon>Bacillati</taxon>
        <taxon>Bacillota</taxon>
        <taxon>Bacilli</taxon>
        <taxon>Lactobacillales</taxon>
        <taxon>Lactobacillaceae</taxon>
        <taxon>Ligilactobacillus</taxon>
    </lineage>
</organism>
<dbReference type="InterPro" id="IPR010572">
    <property type="entry name" value="Tail_dom"/>
</dbReference>
<feature type="coiled-coil region" evidence="1">
    <location>
        <begin position="345"/>
        <end position="379"/>
    </location>
</feature>
<sequence length="436" mass="49029">MVSKINSIIKIKGVGESETYVLQCLVFSSFKLEESLNQTRQISFTAYDDGSVGYLKLINESSIYFDNQEYIIKQVQSNSSDGVETKEVTATHVQFDLARLRQRETKTGTLTYLPQNVLDFYLKGNAFGFTYQVIGNFNSEQITDLGNSSGSDMLSKITSTWTNAVIYADNRNIKVYTLEAFKKHLGNRIDYLHNTSSVQLTTDTTTPLVNQLKCFGKTKDNTENTEYYFEPFIVQDDESIGKYGLWVGDDLSDERFTNAESMRAYAIRKLQGEPSVSITTNVLSNIKPTLGEVKHLKVASKNLETDVTLVGFTWYPFDKSQLVSETYSNLPLNILRTNILTRRRLNDLSSENKRQEKLRQELSNQLRAYQNMQDSLSLDVYKANSLVNSMISTSESISESLSKSISESMSASTSASVSASVSTSNSITQSEVRSEK</sequence>
<comment type="caution">
    <text evidence="5">The sequence shown here is derived from an EMBL/GenBank/DDBJ whole genome shotgun (WGS) entry which is preliminary data.</text>
</comment>
<name>A0A6F9Y4H8_9LACO</name>
<dbReference type="AlphaFoldDB" id="A0A6F9Y4H8"/>
<feature type="region of interest" description="Disordered" evidence="2">
    <location>
        <begin position="412"/>
        <end position="436"/>
    </location>
</feature>
<evidence type="ECO:0000259" key="3">
    <source>
        <dbReference type="Pfam" id="PF06605"/>
    </source>
</evidence>
<evidence type="ECO:0008006" key="6">
    <source>
        <dbReference type="Google" id="ProtNLM"/>
    </source>
</evidence>
<evidence type="ECO:0000259" key="4">
    <source>
        <dbReference type="Pfam" id="PF18994"/>
    </source>
</evidence>
<dbReference type="Pfam" id="PF06605">
    <property type="entry name" value="Prophage_tail"/>
    <property type="match status" value="1"/>
</dbReference>
<dbReference type="Proteomes" id="UP000494160">
    <property type="component" value="Unassembled WGS sequence"/>
</dbReference>
<protein>
    <recommendedName>
        <fullName evidence="6">Prophage tail endopeptidase domain-containing protein</fullName>
    </recommendedName>
</protein>
<evidence type="ECO:0000256" key="1">
    <source>
        <dbReference type="SAM" id="Coils"/>
    </source>
</evidence>
<dbReference type="InterPro" id="IPR044051">
    <property type="entry name" value="Prophage_tail_N"/>
</dbReference>
<evidence type="ECO:0000313" key="5">
    <source>
        <dbReference type="EMBL" id="GET12367.1"/>
    </source>
</evidence>
<evidence type="ECO:0000256" key="2">
    <source>
        <dbReference type="SAM" id="MobiDB-lite"/>
    </source>
</evidence>
<dbReference type="Gene3D" id="6.20.110.10">
    <property type="match status" value="1"/>
</dbReference>